<proteinExistence type="inferred from homology"/>
<feature type="coiled-coil region" evidence="3">
    <location>
        <begin position="81"/>
        <end position="128"/>
    </location>
</feature>
<dbReference type="Proteomes" id="UP000553706">
    <property type="component" value="Unassembled WGS sequence"/>
</dbReference>
<evidence type="ECO:0000256" key="3">
    <source>
        <dbReference type="SAM" id="Coils"/>
    </source>
</evidence>
<evidence type="ECO:0000256" key="1">
    <source>
        <dbReference type="ARBA" id="ARBA00010873"/>
    </source>
</evidence>
<feature type="non-terminal residue" evidence="6">
    <location>
        <position position="1"/>
    </location>
</feature>
<name>A0A840VI06_9PROT</name>
<feature type="coiled-coil region" evidence="3">
    <location>
        <begin position="197"/>
        <end position="249"/>
    </location>
</feature>
<keyword evidence="2" id="KW-0184">Conjugation</keyword>
<dbReference type="AlphaFoldDB" id="A0A840VI06"/>
<evidence type="ECO:0000313" key="7">
    <source>
        <dbReference type="Proteomes" id="UP000553706"/>
    </source>
</evidence>
<keyword evidence="3" id="KW-0175">Coiled coil</keyword>
<keyword evidence="7" id="KW-1185">Reference proteome</keyword>
<feature type="compositionally biased region" description="Basic residues" evidence="4">
    <location>
        <begin position="363"/>
        <end position="373"/>
    </location>
</feature>
<feature type="region of interest" description="Disordered" evidence="4">
    <location>
        <begin position="351"/>
        <end position="373"/>
    </location>
</feature>
<evidence type="ECO:0000256" key="4">
    <source>
        <dbReference type="SAM" id="MobiDB-lite"/>
    </source>
</evidence>
<evidence type="ECO:0000256" key="2">
    <source>
        <dbReference type="ARBA" id="ARBA00022971"/>
    </source>
</evidence>
<protein>
    <recommendedName>
        <fullName evidence="5">MobA/MobL protein domain-containing protein</fullName>
    </recommendedName>
</protein>
<evidence type="ECO:0000313" key="6">
    <source>
        <dbReference type="EMBL" id="MBB5374547.1"/>
    </source>
</evidence>
<comment type="similarity">
    <text evidence="1">Belongs to the MobA/MobL family.</text>
</comment>
<dbReference type="EMBL" id="JACHFJ010000024">
    <property type="protein sequence ID" value="MBB5374547.1"/>
    <property type="molecule type" value="Genomic_DNA"/>
</dbReference>
<accession>A0A840VI06</accession>
<organism evidence="6 7">
    <name type="scientific">Acidocella aromatica</name>
    <dbReference type="NCBI Taxonomy" id="1303579"/>
    <lineage>
        <taxon>Bacteria</taxon>
        <taxon>Pseudomonadati</taxon>
        <taxon>Pseudomonadota</taxon>
        <taxon>Alphaproteobacteria</taxon>
        <taxon>Acetobacterales</taxon>
        <taxon>Acidocellaceae</taxon>
        <taxon>Acidocella</taxon>
    </lineage>
</organism>
<gene>
    <name evidence="6" type="ORF">HNP71_002828</name>
</gene>
<reference evidence="6 7" key="1">
    <citation type="submission" date="2020-08" db="EMBL/GenBank/DDBJ databases">
        <title>Genomic Encyclopedia of Type Strains, Phase IV (KMG-IV): sequencing the most valuable type-strain genomes for metagenomic binning, comparative biology and taxonomic classification.</title>
        <authorList>
            <person name="Goeker M."/>
        </authorList>
    </citation>
    <scope>NUCLEOTIDE SEQUENCE [LARGE SCALE GENOMIC DNA]</scope>
    <source>
        <strain evidence="6 7">DSM 27026</strain>
    </source>
</reference>
<dbReference type="Pfam" id="PF03389">
    <property type="entry name" value="MobA_MobL"/>
    <property type="match status" value="1"/>
</dbReference>
<feature type="compositionally biased region" description="Basic and acidic residues" evidence="4">
    <location>
        <begin position="351"/>
        <end position="362"/>
    </location>
</feature>
<dbReference type="RefSeq" id="WP_183267561.1">
    <property type="nucleotide sequence ID" value="NZ_JACHFJ010000024.1"/>
</dbReference>
<evidence type="ECO:0000259" key="5">
    <source>
        <dbReference type="Pfam" id="PF03389"/>
    </source>
</evidence>
<dbReference type="InterPro" id="IPR005053">
    <property type="entry name" value="MobA_MobL"/>
</dbReference>
<feature type="domain" description="MobA/MobL protein" evidence="5">
    <location>
        <begin position="2"/>
        <end position="48"/>
    </location>
</feature>
<sequence>ELWAGLTNAALERAGVGERVSHLSHAARGLAQAPTAHLGPSATALERRGVETDRGDTNRAVEAHRKAQEAVAGNEALLPHLDKAARAAERLQAKQQAAEWERRDQAALTRYRAAVEQAEAKGDELEIVEQRGRLAKATELAAAGKHLAHFGTAINQAGEQAVRELRQDQARRNQVKEPVPELSPEEARKMAYRAMTEQELREQIQDLRRDTTESRLNADPIFRQRVESLDKCSRETVEAREKADKARRDLRGVDAMEAAYRQNHPLRAWLHDKGLLGSCQIAAWEQQRHGLETSITTADDAVKAREAAEKRAHDVAVERQEDILPGIKAALEPKRQQAAEMDEVLTEKRTVRYAREEAERQAKRASRGKGLGR</sequence>
<comment type="caution">
    <text evidence="6">The sequence shown here is derived from an EMBL/GenBank/DDBJ whole genome shotgun (WGS) entry which is preliminary data.</text>
</comment>